<protein>
    <submittedName>
        <fullName evidence="1">Uncharacterized protein</fullName>
    </submittedName>
</protein>
<sequence length="225" mass="25307">MAKKNLHNYTLFDVAEVEKQTLVQQSIQTISPNTRKMMRVMAELGVNKFVFASLLEFSGVDINLVKYLAGPIMVSGSSQSQSLPPWLMTAIAVDRLDMVFADLDADSVSEIVSPSEVAAAIMTASLDIPIKSNWVSVYLWAGYQTLAKHKRLDPNTNFWNLFGDGFFVNYDTIKCDYESLARDLREMVVREAEKQGWGMKSRKTKHPSTQPKEETTIANVQLSLF</sequence>
<proteinExistence type="predicted"/>
<dbReference type="RefSeq" id="WP_017741121.1">
    <property type="nucleotide sequence ID" value="NZ_KQ976355.1"/>
</dbReference>
<dbReference type="Proteomes" id="UP000076925">
    <property type="component" value="Unassembled WGS sequence"/>
</dbReference>
<comment type="caution">
    <text evidence="1">The sequence shown here is derived from an EMBL/GenBank/DDBJ whole genome shotgun (WGS) entry which is preliminary data.</text>
</comment>
<organism evidence="1 2">
    <name type="scientific">Scytonema hofmannii PCC 7110</name>
    <dbReference type="NCBI Taxonomy" id="128403"/>
    <lineage>
        <taxon>Bacteria</taxon>
        <taxon>Bacillati</taxon>
        <taxon>Cyanobacteriota</taxon>
        <taxon>Cyanophyceae</taxon>
        <taxon>Nostocales</taxon>
        <taxon>Scytonemataceae</taxon>
        <taxon>Scytonema</taxon>
    </lineage>
</organism>
<dbReference type="EMBL" id="ANNX02000064">
    <property type="protein sequence ID" value="KYC34924.1"/>
    <property type="molecule type" value="Genomic_DNA"/>
</dbReference>
<keyword evidence="2" id="KW-1185">Reference proteome</keyword>
<evidence type="ECO:0000313" key="1">
    <source>
        <dbReference type="EMBL" id="KYC34924.1"/>
    </source>
</evidence>
<accession>A0A139WR63</accession>
<dbReference type="AlphaFoldDB" id="A0A139WR63"/>
<evidence type="ECO:0000313" key="2">
    <source>
        <dbReference type="Proteomes" id="UP000076925"/>
    </source>
</evidence>
<name>A0A139WR63_9CYAN</name>
<reference evidence="1 2" key="1">
    <citation type="journal article" date="2013" name="Genome Biol. Evol.">
        <title>Genomes of Stigonematalean cyanobacteria (subsection V) and the evolution of oxygenic photosynthesis from prokaryotes to plastids.</title>
        <authorList>
            <person name="Dagan T."/>
            <person name="Roettger M."/>
            <person name="Stucken K."/>
            <person name="Landan G."/>
            <person name="Koch R."/>
            <person name="Major P."/>
            <person name="Gould S.B."/>
            <person name="Goremykin V.V."/>
            <person name="Rippka R."/>
            <person name="Tandeau de Marsac N."/>
            <person name="Gugger M."/>
            <person name="Lockhart P.J."/>
            <person name="Allen J.F."/>
            <person name="Brune I."/>
            <person name="Maus I."/>
            <person name="Puhler A."/>
            <person name="Martin W.F."/>
        </authorList>
    </citation>
    <scope>NUCLEOTIDE SEQUENCE [LARGE SCALE GENOMIC DNA]</scope>
    <source>
        <strain evidence="1 2">PCC 7110</strain>
    </source>
</reference>
<dbReference type="OrthoDB" id="481689at2"/>
<gene>
    <name evidence="1" type="ORF">WA1_50335</name>
</gene>